<name>A0A3P7RP00_RODNA</name>
<organism evidence="1 2">
    <name type="scientific">Rodentolepis nana</name>
    <name type="common">Dwarf tapeworm</name>
    <name type="synonym">Hymenolepis nana</name>
    <dbReference type="NCBI Taxonomy" id="102285"/>
    <lineage>
        <taxon>Eukaryota</taxon>
        <taxon>Metazoa</taxon>
        <taxon>Spiralia</taxon>
        <taxon>Lophotrochozoa</taxon>
        <taxon>Platyhelminthes</taxon>
        <taxon>Cestoda</taxon>
        <taxon>Eucestoda</taxon>
        <taxon>Cyclophyllidea</taxon>
        <taxon>Hymenolepididae</taxon>
        <taxon>Rodentolepis</taxon>
    </lineage>
</organism>
<evidence type="ECO:0000313" key="2">
    <source>
        <dbReference type="Proteomes" id="UP000278807"/>
    </source>
</evidence>
<dbReference type="OrthoDB" id="1649088at2759"/>
<reference evidence="1 2" key="1">
    <citation type="submission" date="2018-11" db="EMBL/GenBank/DDBJ databases">
        <authorList>
            <consortium name="Pathogen Informatics"/>
        </authorList>
    </citation>
    <scope>NUCLEOTIDE SEQUENCE [LARGE SCALE GENOMIC DNA]</scope>
</reference>
<sequence length="96" mass="10394">MTPYEAAVALGMTQGDWSDANPYPTDYYAYDSLGPWTPNHAGNLSNRSLGTGKTACKKKASNTNSCCGKHQFQLLMQLNLGCWRGGQGQCTPDVQC</sequence>
<dbReference type="AlphaFoldDB" id="A0A3P7RP00"/>
<evidence type="ECO:0000313" key="1">
    <source>
        <dbReference type="EMBL" id="VDN98259.1"/>
    </source>
</evidence>
<proteinExistence type="predicted"/>
<dbReference type="EMBL" id="UZAE01001164">
    <property type="protein sequence ID" value="VDN98259.1"/>
    <property type="molecule type" value="Genomic_DNA"/>
</dbReference>
<dbReference type="Proteomes" id="UP000278807">
    <property type="component" value="Unassembled WGS sequence"/>
</dbReference>
<keyword evidence="2" id="KW-1185">Reference proteome</keyword>
<protein>
    <submittedName>
        <fullName evidence="1">Uncharacterized protein</fullName>
    </submittedName>
</protein>
<accession>A0A3P7RP00</accession>
<gene>
    <name evidence="1" type="ORF">HNAJ_LOCUS2400</name>
</gene>